<dbReference type="GO" id="GO:0004672">
    <property type="term" value="F:protein kinase activity"/>
    <property type="evidence" value="ECO:0007669"/>
    <property type="project" value="InterPro"/>
</dbReference>
<sequence>MRIKIALDAERGIEYLHNYAVPPIIRRDIKSSDILLDANWTAKVSHFGLSLTGLESDQEFMSTRAVGTVGYIDPESY</sequence>
<keyword evidence="3" id="KW-1185">Reference proteome</keyword>
<organism evidence="2 3">
    <name type="scientific">Dovyalis caffra</name>
    <dbReference type="NCBI Taxonomy" id="77055"/>
    <lineage>
        <taxon>Eukaryota</taxon>
        <taxon>Viridiplantae</taxon>
        <taxon>Streptophyta</taxon>
        <taxon>Embryophyta</taxon>
        <taxon>Tracheophyta</taxon>
        <taxon>Spermatophyta</taxon>
        <taxon>Magnoliopsida</taxon>
        <taxon>eudicotyledons</taxon>
        <taxon>Gunneridae</taxon>
        <taxon>Pentapetalae</taxon>
        <taxon>rosids</taxon>
        <taxon>fabids</taxon>
        <taxon>Malpighiales</taxon>
        <taxon>Salicaceae</taxon>
        <taxon>Flacourtieae</taxon>
        <taxon>Dovyalis</taxon>
    </lineage>
</organism>
<dbReference type="GO" id="GO:0005524">
    <property type="term" value="F:ATP binding"/>
    <property type="evidence" value="ECO:0007669"/>
    <property type="project" value="InterPro"/>
</dbReference>
<feature type="domain" description="Protein kinase" evidence="1">
    <location>
        <begin position="1"/>
        <end position="77"/>
    </location>
</feature>
<reference evidence="2 3" key="1">
    <citation type="submission" date="2024-01" db="EMBL/GenBank/DDBJ databases">
        <authorList>
            <person name="Waweru B."/>
        </authorList>
    </citation>
    <scope>NUCLEOTIDE SEQUENCE [LARGE SCALE GENOMIC DNA]</scope>
</reference>
<proteinExistence type="predicted"/>
<dbReference type="Pfam" id="PF00069">
    <property type="entry name" value="Pkinase"/>
    <property type="match status" value="1"/>
</dbReference>
<dbReference type="Proteomes" id="UP001314170">
    <property type="component" value="Unassembled WGS sequence"/>
</dbReference>
<evidence type="ECO:0000259" key="1">
    <source>
        <dbReference type="PROSITE" id="PS50011"/>
    </source>
</evidence>
<dbReference type="EMBL" id="CAWUPB010001197">
    <property type="protein sequence ID" value="CAK7356139.1"/>
    <property type="molecule type" value="Genomic_DNA"/>
</dbReference>
<evidence type="ECO:0000313" key="2">
    <source>
        <dbReference type="EMBL" id="CAK7356139.1"/>
    </source>
</evidence>
<gene>
    <name evidence="2" type="ORF">DCAF_LOCUS26408</name>
</gene>
<evidence type="ECO:0000313" key="3">
    <source>
        <dbReference type="Proteomes" id="UP001314170"/>
    </source>
</evidence>
<accession>A0AAV1SRF3</accession>
<dbReference type="AlphaFoldDB" id="A0AAV1SRF3"/>
<protein>
    <recommendedName>
        <fullName evidence="1">Protein kinase domain-containing protein</fullName>
    </recommendedName>
</protein>
<dbReference type="InterPro" id="IPR000719">
    <property type="entry name" value="Prot_kinase_dom"/>
</dbReference>
<dbReference type="SUPFAM" id="SSF56112">
    <property type="entry name" value="Protein kinase-like (PK-like)"/>
    <property type="match status" value="1"/>
</dbReference>
<dbReference type="PROSITE" id="PS50011">
    <property type="entry name" value="PROTEIN_KINASE_DOM"/>
    <property type="match status" value="1"/>
</dbReference>
<dbReference type="Gene3D" id="1.10.510.10">
    <property type="entry name" value="Transferase(Phosphotransferase) domain 1"/>
    <property type="match status" value="1"/>
</dbReference>
<name>A0AAV1SRF3_9ROSI</name>
<comment type="caution">
    <text evidence="2">The sequence shown here is derived from an EMBL/GenBank/DDBJ whole genome shotgun (WGS) entry which is preliminary data.</text>
</comment>
<dbReference type="PANTHER" id="PTHR46146">
    <property type="entry name" value="SERINE/THREONINE-PROTEIN KINASE-LIKE PROTEIN CCR4"/>
    <property type="match status" value="1"/>
</dbReference>
<dbReference type="InterPro" id="IPR011009">
    <property type="entry name" value="Kinase-like_dom_sf"/>
</dbReference>
<dbReference type="PANTHER" id="PTHR46146:SF1">
    <property type="entry name" value="SERINE_THREONINE-PROTEIN KINASE-LIKE PROTEIN CCR3"/>
    <property type="match status" value="1"/>
</dbReference>